<dbReference type="EMBL" id="ML179471">
    <property type="protein sequence ID" value="THU86958.1"/>
    <property type="molecule type" value="Genomic_DNA"/>
</dbReference>
<proteinExistence type="predicted"/>
<dbReference type="AlphaFoldDB" id="A0A4S8LES8"/>
<dbReference type="Proteomes" id="UP000297245">
    <property type="component" value="Unassembled WGS sequence"/>
</dbReference>
<sequence length="178" mass="20418">MVEIFGVMGSFFRGKSFYRSQDVSTAQDGASPSLISARPSRSQTLESRGSETDVMTQDSEDVVLQKRQEAEGFLSRAWELMIKYEDVIELRKQEEWLNEYQGLQSHFNNAFHIVPLEAQLDTLKAVIYESKAFFNEVATVTDDLKCMQKRLEIQQKQRLCQGWHPESSNIRTVTAISV</sequence>
<protein>
    <submittedName>
        <fullName evidence="2">Uncharacterized protein</fullName>
    </submittedName>
</protein>
<feature type="compositionally biased region" description="Polar residues" evidence="1">
    <location>
        <begin position="26"/>
        <end position="57"/>
    </location>
</feature>
<accession>A0A4S8LES8</accession>
<keyword evidence="3" id="KW-1185">Reference proteome</keyword>
<name>A0A4S8LES8_DENBC</name>
<gene>
    <name evidence="2" type="ORF">K435DRAFT_970111</name>
</gene>
<reference evidence="2 3" key="1">
    <citation type="journal article" date="2019" name="Nat. Ecol. Evol.">
        <title>Megaphylogeny resolves global patterns of mushroom evolution.</title>
        <authorList>
            <person name="Varga T."/>
            <person name="Krizsan K."/>
            <person name="Foldi C."/>
            <person name="Dima B."/>
            <person name="Sanchez-Garcia M."/>
            <person name="Sanchez-Ramirez S."/>
            <person name="Szollosi G.J."/>
            <person name="Szarkandi J.G."/>
            <person name="Papp V."/>
            <person name="Albert L."/>
            <person name="Andreopoulos W."/>
            <person name="Angelini C."/>
            <person name="Antonin V."/>
            <person name="Barry K.W."/>
            <person name="Bougher N.L."/>
            <person name="Buchanan P."/>
            <person name="Buyck B."/>
            <person name="Bense V."/>
            <person name="Catcheside P."/>
            <person name="Chovatia M."/>
            <person name="Cooper J."/>
            <person name="Damon W."/>
            <person name="Desjardin D."/>
            <person name="Finy P."/>
            <person name="Geml J."/>
            <person name="Haridas S."/>
            <person name="Hughes K."/>
            <person name="Justo A."/>
            <person name="Karasinski D."/>
            <person name="Kautmanova I."/>
            <person name="Kiss B."/>
            <person name="Kocsube S."/>
            <person name="Kotiranta H."/>
            <person name="LaButti K.M."/>
            <person name="Lechner B.E."/>
            <person name="Liimatainen K."/>
            <person name="Lipzen A."/>
            <person name="Lukacs Z."/>
            <person name="Mihaltcheva S."/>
            <person name="Morgado L.N."/>
            <person name="Niskanen T."/>
            <person name="Noordeloos M.E."/>
            <person name="Ohm R.A."/>
            <person name="Ortiz-Santana B."/>
            <person name="Ovrebo C."/>
            <person name="Racz N."/>
            <person name="Riley R."/>
            <person name="Savchenko A."/>
            <person name="Shiryaev A."/>
            <person name="Soop K."/>
            <person name="Spirin V."/>
            <person name="Szebenyi C."/>
            <person name="Tomsovsky M."/>
            <person name="Tulloss R.E."/>
            <person name="Uehling J."/>
            <person name="Grigoriev I.V."/>
            <person name="Vagvolgyi C."/>
            <person name="Papp T."/>
            <person name="Martin F.M."/>
            <person name="Miettinen O."/>
            <person name="Hibbett D.S."/>
            <person name="Nagy L.G."/>
        </authorList>
    </citation>
    <scope>NUCLEOTIDE SEQUENCE [LARGE SCALE GENOMIC DNA]</scope>
    <source>
        <strain evidence="2 3">CBS 962.96</strain>
    </source>
</reference>
<evidence type="ECO:0000313" key="3">
    <source>
        <dbReference type="Proteomes" id="UP000297245"/>
    </source>
</evidence>
<feature type="region of interest" description="Disordered" evidence="1">
    <location>
        <begin position="26"/>
        <end position="58"/>
    </location>
</feature>
<evidence type="ECO:0000256" key="1">
    <source>
        <dbReference type="SAM" id="MobiDB-lite"/>
    </source>
</evidence>
<evidence type="ECO:0000313" key="2">
    <source>
        <dbReference type="EMBL" id="THU86958.1"/>
    </source>
</evidence>
<organism evidence="2 3">
    <name type="scientific">Dendrothele bispora (strain CBS 962.96)</name>
    <dbReference type="NCBI Taxonomy" id="1314807"/>
    <lineage>
        <taxon>Eukaryota</taxon>
        <taxon>Fungi</taxon>
        <taxon>Dikarya</taxon>
        <taxon>Basidiomycota</taxon>
        <taxon>Agaricomycotina</taxon>
        <taxon>Agaricomycetes</taxon>
        <taxon>Agaricomycetidae</taxon>
        <taxon>Agaricales</taxon>
        <taxon>Agaricales incertae sedis</taxon>
        <taxon>Dendrothele</taxon>
    </lineage>
</organism>